<dbReference type="RefSeq" id="WP_188947653.1">
    <property type="nucleotide sequence ID" value="NZ_BMPH01000003.1"/>
</dbReference>
<dbReference type="EMBL" id="JAGIOJ010000001">
    <property type="protein sequence ID" value="MBP2398888.1"/>
    <property type="molecule type" value="Genomic_DNA"/>
</dbReference>
<organism evidence="1 2">
    <name type="scientific">Glutamicibacter protophormiae</name>
    <name type="common">Brevibacterium protophormiae</name>
    <dbReference type="NCBI Taxonomy" id="37930"/>
    <lineage>
        <taxon>Bacteria</taxon>
        <taxon>Bacillati</taxon>
        <taxon>Actinomycetota</taxon>
        <taxon>Actinomycetes</taxon>
        <taxon>Micrococcales</taxon>
        <taxon>Micrococcaceae</taxon>
        <taxon>Glutamicibacter</taxon>
    </lineage>
</organism>
<comment type="caution">
    <text evidence="1">The sequence shown here is derived from an EMBL/GenBank/DDBJ whole genome shotgun (WGS) entry which is preliminary data.</text>
</comment>
<sequence>MKPGIINLAKLNRAQRKMLFEWASANGVRHYVPLESHMVITGNKFTVETFDIERIGQKNTKWARRFGSRNMPRRIRTYRIRVPFRAPERGPSVGAQWEDEVNV</sequence>
<accession>A0ABS4XQU7</accession>
<name>A0ABS4XQU7_GLUPR</name>
<reference evidence="1 2" key="1">
    <citation type="submission" date="2021-03" db="EMBL/GenBank/DDBJ databases">
        <title>Sequencing the genomes of 1000 actinobacteria strains.</title>
        <authorList>
            <person name="Klenk H.-P."/>
        </authorList>
    </citation>
    <scope>NUCLEOTIDE SEQUENCE [LARGE SCALE GENOMIC DNA]</scope>
    <source>
        <strain evidence="1 2">DSM 20168</strain>
    </source>
</reference>
<keyword evidence="2" id="KW-1185">Reference proteome</keyword>
<evidence type="ECO:0000313" key="2">
    <source>
        <dbReference type="Proteomes" id="UP001195422"/>
    </source>
</evidence>
<dbReference type="Proteomes" id="UP001195422">
    <property type="component" value="Unassembled WGS sequence"/>
</dbReference>
<evidence type="ECO:0000313" key="1">
    <source>
        <dbReference type="EMBL" id="MBP2398888.1"/>
    </source>
</evidence>
<proteinExistence type="predicted"/>
<protein>
    <submittedName>
        <fullName evidence="1">Uncharacterized protein</fullName>
    </submittedName>
</protein>
<gene>
    <name evidence="1" type="ORF">JOF39_001969</name>
</gene>